<evidence type="ECO:0000313" key="3">
    <source>
        <dbReference type="Proteomes" id="UP000229531"/>
    </source>
</evidence>
<sequence length="177" mass="20575">MRIEIDQSGKVEDTNRKTVVALTNSKKFTVLINTREKRKLQEKFRLIGQPKIFVYYVFATLLYLVIKYSGNLKNKIYIDIEYTGQTKIIEKILFDLVGEKLLIEWIKVGKQSKSHDLGYKVFVGKLKADKVIDAKFIENLINKKTGGYLNSRLKLENRYSAPVIKRSVTNLKKKSRI</sequence>
<dbReference type="AlphaFoldDB" id="A0A2M7LJ92"/>
<accession>A0A2M7LJ92</accession>
<dbReference type="Proteomes" id="UP000229531">
    <property type="component" value="Unassembled WGS sequence"/>
</dbReference>
<gene>
    <name evidence="2" type="ORF">COZ41_01350</name>
</gene>
<proteinExistence type="predicted"/>
<keyword evidence="1" id="KW-0812">Transmembrane</keyword>
<keyword evidence="1" id="KW-0472">Membrane</keyword>
<protein>
    <submittedName>
        <fullName evidence="2">Uncharacterized protein</fullName>
    </submittedName>
</protein>
<evidence type="ECO:0000256" key="1">
    <source>
        <dbReference type="SAM" id="Phobius"/>
    </source>
</evidence>
<evidence type="ECO:0000313" key="2">
    <source>
        <dbReference type="EMBL" id="PIX68117.1"/>
    </source>
</evidence>
<name>A0A2M7LJ92_9BACT</name>
<organism evidence="2 3">
    <name type="scientific">Candidatus Shapirobacteria bacterium CG_4_10_14_3_um_filter_35_13</name>
    <dbReference type="NCBI Taxonomy" id="1974873"/>
    <lineage>
        <taxon>Bacteria</taxon>
        <taxon>Candidatus Shapironibacteriota</taxon>
    </lineage>
</organism>
<keyword evidence="1" id="KW-1133">Transmembrane helix</keyword>
<feature type="transmembrane region" description="Helical" evidence="1">
    <location>
        <begin position="52"/>
        <end position="70"/>
    </location>
</feature>
<comment type="caution">
    <text evidence="2">The sequence shown here is derived from an EMBL/GenBank/DDBJ whole genome shotgun (WGS) entry which is preliminary data.</text>
</comment>
<dbReference type="EMBL" id="PFJG01000025">
    <property type="protein sequence ID" value="PIX68117.1"/>
    <property type="molecule type" value="Genomic_DNA"/>
</dbReference>
<reference evidence="3" key="1">
    <citation type="submission" date="2017-09" db="EMBL/GenBank/DDBJ databases">
        <title>Depth-based differentiation of microbial function through sediment-hosted aquifers and enrichment of novel symbionts in the deep terrestrial subsurface.</title>
        <authorList>
            <person name="Probst A.J."/>
            <person name="Ladd B."/>
            <person name="Jarett J.K."/>
            <person name="Geller-Mcgrath D.E."/>
            <person name="Sieber C.M.K."/>
            <person name="Emerson J.B."/>
            <person name="Anantharaman K."/>
            <person name="Thomas B.C."/>
            <person name="Malmstrom R."/>
            <person name="Stieglmeier M."/>
            <person name="Klingl A."/>
            <person name="Woyke T."/>
            <person name="Ryan C.M."/>
            <person name="Banfield J.F."/>
        </authorList>
    </citation>
    <scope>NUCLEOTIDE SEQUENCE [LARGE SCALE GENOMIC DNA]</scope>
</reference>